<evidence type="ECO:0000313" key="1">
    <source>
        <dbReference type="EMBL" id="MBB4266513.1"/>
    </source>
</evidence>
<accession>A0A7W6RDI7</accession>
<keyword evidence="1" id="KW-0503">Monooxygenase</keyword>
<protein>
    <submittedName>
        <fullName evidence="1">Heme-degrading monooxygenase HmoA</fullName>
    </submittedName>
</protein>
<dbReference type="GO" id="GO:0004497">
    <property type="term" value="F:monooxygenase activity"/>
    <property type="evidence" value="ECO:0007669"/>
    <property type="project" value="UniProtKB-KW"/>
</dbReference>
<name>A0A7W6RDI7_9PROT</name>
<dbReference type="SUPFAM" id="SSF54909">
    <property type="entry name" value="Dimeric alpha+beta barrel"/>
    <property type="match status" value="1"/>
</dbReference>
<dbReference type="AlphaFoldDB" id="A0A7W6RDI7"/>
<dbReference type="RefSeq" id="WP_184045022.1">
    <property type="nucleotide sequence ID" value="NZ_JACIGK010000014.1"/>
</dbReference>
<evidence type="ECO:0000313" key="2">
    <source>
        <dbReference type="Proteomes" id="UP000554286"/>
    </source>
</evidence>
<keyword evidence="2" id="KW-1185">Reference proteome</keyword>
<dbReference type="EMBL" id="JACIGK010000014">
    <property type="protein sequence ID" value="MBB4266513.1"/>
    <property type="molecule type" value="Genomic_DNA"/>
</dbReference>
<reference evidence="1 2" key="1">
    <citation type="submission" date="2020-08" db="EMBL/GenBank/DDBJ databases">
        <title>Genome sequencing of Purple Non-Sulfur Bacteria from various extreme environments.</title>
        <authorList>
            <person name="Mayer M."/>
        </authorList>
    </citation>
    <scope>NUCLEOTIDE SEQUENCE [LARGE SCALE GENOMIC DNA]</scope>
    <source>
        <strain evidence="1 2">JA131</strain>
    </source>
</reference>
<sequence>MMHMAEIVSGEPDREAWASWLDETRVLRDRHGLVDAELFERVEDIRDATYAYISVRGWTHEEDFQEAMALGALDHGFSGRAVERIVIRMRTQLGDLAPTGPGHVWLVNPFEIAGAEIEGALAMWDRAKDHMLAHPGFMNARLFRARSPAAKHGLLNVSQWRDAASFKQALADRAYDRHRERSLSYKLHPSLCRRVFDLGEASAAPVPVPSVPAESVVA</sequence>
<dbReference type="Proteomes" id="UP000554286">
    <property type="component" value="Unassembled WGS sequence"/>
</dbReference>
<dbReference type="Gene3D" id="3.30.70.100">
    <property type="match status" value="1"/>
</dbReference>
<gene>
    <name evidence="1" type="ORF">GGD89_002145</name>
</gene>
<keyword evidence="1" id="KW-0560">Oxidoreductase</keyword>
<comment type="caution">
    <text evidence="1">The sequence shown here is derived from an EMBL/GenBank/DDBJ whole genome shotgun (WGS) entry which is preliminary data.</text>
</comment>
<proteinExistence type="predicted"/>
<organism evidence="1 2">
    <name type="scientific">Roseospira visakhapatnamensis</name>
    <dbReference type="NCBI Taxonomy" id="390880"/>
    <lineage>
        <taxon>Bacteria</taxon>
        <taxon>Pseudomonadati</taxon>
        <taxon>Pseudomonadota</taxon>
        <taxon>Alphaproteobacteria</taxon>
        <taxon>Rhodospirillales</taxon>
        <taxon>Rhodospirillaceae</taxon>
        <taxon>Roseospira</taxon>
    </lineage>
</organism>
<dbReference type="InterPro" id="IPR011008">
    <property type="entry name" value="Dimeric_a/b-barrel"/>
</dbReference>